<reference evidence="4" key="1">
    <citation type="submission" date="2022-01" db="EMBL/GenBank/DDBJ databases">
        <title>Genome-Based Taxonomic Classification of the Phylum Actinobacteria.</title>
        <authorList>
            <person name="Gao Y."/>
        </authorList>
    </citation>
    <scope>NUCLEOTIDE SEQUENCE</scope>
    <source>
        <strain evidence="4">KLBMP 8922</strain>
    </source>
</reference>
<feature type="compositionally biased region" description="Low complexity" evidence="2">
    <location>
        <begin position="8"/>
        <end position="23"/>
    </location>
</feature>
<comment type="caution">
    <text evidence="4">The sequence shown here is derived from an EMBL/GenBank/DDBJ whole genome shotgun (WGS) entry which is preliminary data.</text>
</comment>
<protein>
    <recommendedName>
        <fullName evidence="1">UPF0225 protein LZ495_13020</fullName>
    </recommendedName>
</protein>
<organism evidence="4 5">
    <name type="scientific">Yinghuangia soli</name>
    <dbReference type="NCBI Taxonomy" id="2908204"/>
    <lineage>
        <taxon>Bacteria</taxon>
        <taxon>Bacillati</taxon>
        <taxon>Actinomycetota</taxon>
        <taxon>Actinomycetes</taxon>
        <taxon>Kitasatosporales</taxon>
        <taxon>Streptomycetaceae</taxon>
        <taxon>Yinghuangia</taxon>
    </lineage>
</organism>
<dbReference type="RefSeq" id="WP_235052290.1">
    <property type="nucleotide sequence ID" value="NZ_JAKFHA010000005.1"/>
</dbReference>
<evidence type="ECO:0000256" key="2">
    <source>
        <dbReference type="SAM" id="MobiDB-lite"/>
    </source>
</evidence>
<name>A0AA41PYA1_9ACTN</name>
<dbReference type="InterPro" id="IPR048469">
    <property type="entry name" value="YchJ-like_M"/>
</dbReference>
<proteinExistence type="inferred from homology"/>
<evidence type="ECO:0000259" key="3">
    <source>
        <dbReference type="Pfam" id="PF17775"/>
    </source>
</evidence>
<dbReference type="Pfam" id="PF17775">
    <property type="entry name" value="YchJ_M-like"/>
    <property type="match status" value="1"/>
</dbReference>
<evidence type="ECO:0000256" key="1">
    <source>
        <dbReference type="HAMAP-Rule" id="MF_00612"/>
    </source>
</evidence>
<sequence>MSRRHTPAKPAKTAKSAKSAKPARSGKPGNAAAAPRIQPPADGAACPCGLDAAYGDCCGRFHRGEGTAPSAERLMRSRYSAFVAGDAAYLLRTWHPDTRPERLELDPKTRWLGLEVLETSGGGAFHSEGTVRFRARFREAGREGAVDEHSTFVRLDGAWVYVTALGD</sequence>
<dbReference type="AlphaFoldDB" id="A0AA41PYA1"/>
<dbReference type="InterPro" id="IPR032710">
    <property type="entry name" value="NTF2-like_dom_sf"/>
</dbReference>
<dbReference type="PANTHER" id="PTHR33747:SF1">
    <property type="entry name" value="ADENYLATE CYCLASE-ASSOCIATED CAP C-TERMINAL DOMAIN-CONTAINING PROTEIN"/>
    <property type="match status" value="1"/>
</dbReference>
<evidence type="ECO:0000313" key="4">
    <source>
        <dbReference type="EMBL" id="MCF2528139.1"/>
    </source>
</evidence>
<comment type="similarity">
    <text evidence="1">Belongs to the UPF0225 family.</text>
</comment>
<feature type="region of interest" description="Disordered" evidence="2">
    <location>
        <begin position="1"/>
        <end position="40"/>
    </location>
</feature>
<evidence type="ECO:0000313" key="5">
    <source>
        <dbReference type="Proteomes" id="UP001165378"/>
    </source>
</evidence>
<feature type="domain" description="YchJ-like middle NTF2-like" evidence="3">
    <location>
        <begin position="70"/>
        <end position="163"/>
    </location>
</feature>
<dbReference type="Gene3D" id="3.10.450.50">
    <property type="match status" value="1"/>
</dbReference>
<dbReference type="SUPFAM" id="SSF54427">
    <property type="entry name" value="NTF2-like"/>
    <property type="match status" value="1"/>
</dbReference>
<accession>A0AA41PYA1</accession>
<dbReference type="EMBL" id="JAKFHA010000005">
    <property type="protein sequence ID" value="MCF2528139.1"/>
    <property type="molecule type" value="Genomic_DNA"/>
</dbReference>
<dbReference type="HAMAP" id="MF_00612">
    <property type="entry name" value="UPF0225"/>
    <property type="match status" value="1"/>
</dbReference>
<dbReference type="InterPro" id="IPR023006">
    <property type="entry name" value="YchJ-like"/>
</dbReference>
<dbReference type="Proteomes" id="UP001165378">
    <property type="component" value="Unassembled WGS sequence"/>
</dbReference>
<dbReference type="PANTHER" id="PTHR33747">
    <property type="entry name" value="UPF0225 PROTEIN SCO1677"/>
    <property type="match status" value="1"/>
</dbReference>
<keyword evidence="5" id="KW-1185">Reference proteome</keyword>
<gene>
    <name evidence="4" type="ORF">LZ495_13020</name>
</gene>